<dbReference type="RefSeq" id="WP_038682345.1">
    <property type="nucleotide sequence ID" value="NZ_CP007514.1"/>
</dbReference>
<accession>A0A023X4T2</accession>
<dbReference type="NCBIfam" id="TIGR03625">
    <property type="entry name" value="L3_bact"/>
    <property type="match status" value="1"/>
</dbReference>
<evidence type="ECO:0000256" key="6">
    <source>
        <dbReference type="ARBA" id="ARBA00035243"/>
    </source>
</evidence>
<evidence type="ECO:0000256" key="3">
    <source>
        <dbReference type="ARBA" id="ARBA00022884"/>
    </source>
</evidence>
<reference evidence="9 11" key="1">
    <citation type="submission" date="2014-03" db="EMBL/GenBank/DDBJ databases">
        <title>Complete genome sequence of the Radio-Resistant Rubrobacter radiotolerans RSPS-4.</title>
        <authorList>
            <person name="Egas C.C."/>
            <person name="Barroso C.C."/>
            <person name="Froufe H.J.C."/>
            <person name="Pacheco J.J."/>
            <person name="Albuquerque L.L."/>
            <person name="da Costa M.M.S."/>
        </authorList>
    </citation>
    <scope>NUCLEOTIDE SEQUENCE [LARGE SCALE GENOMIC DNA]</scope>
    <source>
        <strain evidence="9 11">RSPS-4</strain>
    </source>
</reference>
<evidence type="ECO:0000256" key="4">
    <source>
        <dbReference type="ARBA" id="ARBA00022980"/>
    </source>
</evidence>
<dbReference type="GO" id="GO:0006412">
    <property type="term" value="P:translation"/>
    <property type="evidence" value="ECO:0007669"/>
    <property type="project" value="UniProtKB-UniRule"/>
</dbReference>
<comment type="subunit">
    <text evidence="7">Part of the 50S ribosomal subunit. Forms a cluster with proteins L14 and L19.</text>
</comment>
<evidence type="ECO:0000313" key="11">
    <source>
        <dbReference type="Proteomes" id="UP000025229"/>
    </source>
</evidence>
<dbReference type="AlphaFoldDB" id="A0A023X4T2"/>
<dbReference type="EMBL" id="CP007514">
    <property type="protein sequence ID" value="AHY47226.1"/>
    <property type="molecule type" value="Genomic_DNA"/>
</dbReference>
<dbReference type="PANTHER" id="PTHR11229:SF16">
    <property type="entry name" value="LARGE RIBOSOMAL SUBUNIT PROTEIN UL3C"/>
    <property type="match status" value="1"/>
</dbReference>
<dbReference type="Proteomes" id="UP001281130">
    <property type="component" value="Unassembled WGS sequence"/>
</dbReference>
<dbReference type="eggNOG" id="COG0087">
    <property type="taxonomic scope" value="Bacteria"/>
</dbReference>
<organism evidence="9 11">
    <name type="scientific">Rubrobacter radiotolerans</name>
    <name type="common">Arthrobacter radiotolerans</name>
    <dbReference type="NCBI Taxonomy" id="42256"/>
    <lineage>
        <taxon>Bacteria</taxon>
        <taxon>Bacillati</taxon>
        <taxon>Actinomycetota</taxon>
        <taxon>Rubrobacteria</taxon>
        <taxon>Rubrobacterales</taxon>
        <taxon>Rubrobacteraceae</taxon>
        <taxon>Rubrobacter</taxon>
    </lineage>
</organism>
<dbReference type="Proteomes" id="UP000025229">
    <property type="component" value="Chromosome"/>
</dbReference>
<dbReference type="KEGG" id="rrd:RradSPS_1943"/>
<keyword evidence="3 7" id="KW-0694">RNA-binding</keyword>
<comment type="function">
    <text evidence="7">One of the primary rRNA binding proteins, it binds directly near the 3'-end of the 23S rRNA, where it nucleates assembly of the 50S subunit.</text>
</comment>
<dbReference type="InterPro" id="IPR019927">
    <property type="entry name" value="Ribosomal_uL3_bac/org-type"/>
</dbReference>
<dbReference type="HAMAP" id="MF_01325_B">
    <property type="entry name" value="Ribosomal_uL3_B"/>
    <property type="match status" value="1"/>
</dbReference>
<comment type="similarity">
    <text evidence="1 7">Belongs to the universal ribosomal protein uL3 family.</text>
</comment>
<dbReference type="GO" id="GO:0022625">
    <property type="term" value="C:cytosolic large ribosomal subunit"/>
    <property type="evidence" value="ECO:0007669"/>
    <property type="project" value="TreeGrafter"/>
</dbReference>
<keyword evidence="11" id="KW-1185">Reference proteome</keyword>
<dbReference type="GO" id="GO:0003735">
    <property type="term" value="F:structural constituent of ribosome"/>
    <property type="evidence" value="ECO:0007669"/>
    <property type="project" value="UniProtKB-UniRule"/>
</dbReference>
<dbReference type="EMBL" id="JAWXXX010000001">
    <property type="protein sequence ID" value="MDX5894629.1"/>
    <property type="molecule type" value="Genomic_DNA"/>
</dbReference>
<dbReference type="InterPro" id="IPR000597">
    <property type="entry name" value="Ribosomal_uL3"/>
</dbReference>
<keyword evidence="5 7" id="KW-0687">Ribonucleoprotein</keyword>
<evidence type="ECO:0000256" key="8">
    <source>
        <dbReference type="SAM" id="MobiDB-lite"/>
    </source>
</evidence>
<evidence type="ECO:0000256" key="7">
    <source>
        <dbReference type="HAMAP-Rule" id="MF_01325"/>
    </source>
</evidence>
<dbReference type="Gene3D" id="2.40.30.10">
    <property type="entry name" value="Translation factors"/>
    <property type="match status" value="1"/>
</dbReference>
<name>A0A023X4T2_RUBRA</name>
<evidence type="ECO:0000313" key="9">
    <source>
        <dbReference type="EMBL" id="AHY47226.1"/>
    </source>
</evidence>
<dbReference type="FunFam" id="2.40.30.10:FF:000004">
    <property type="entry name" value="50S ribosomal protein L3"/>
    <property type="match status" value="1"/>
</dbReference>
<protein>
    <recommendedName>
        <fullName evidence="6 7">Large ribosomal subunit protein uL3</fullName>
    </recommendedName>
</protein>
<dbReference type="FunFam" id="3.30.160.810:FF:000001">
    <property type="entry name" value="50S ribosomal protein L3"/>
    <property type="match status" value="1"/>
</dbReference>
<dbReference type="PATRIC" id="fig|42256.3.peg.1975"/>
<feature type="region of interest" description="Disordered" evidence="8">
    <location>
        <begin position="125"/>
        <end position="145"/>
    </location>
</feature>
<reference evidence="10" key="2">
    <citation type="submission" date="2023-11" db="EMBL/GenBank/DDBJ databases">
        <title>MicrobeMod: A computational toolkit for identifying prokaryotic methylation and restriction-modification with nanopore sequencing.</title>
        <authorList>
            <person name="Crits-Christoph A."/>
            <person name="Kang S.C."/>
            <person name="Lee H."/>
            <person name="Ostrov N."/>
        </authorList>
    </citation>
    <scope>NUCLEOTIDE SEQUENCE</scope>
    <source>
        <strain evidence="10">ATCC 51242</strain>
    </source>
</reference>
<dbReference type="Gene3D" id="3.30.160.810">
    <property type="match status" value="1"/>
</dbReference>
<evidence type="ECO:0000313" key="10">
    <source>
        <dbReference type="EMBL" id="MDX5894629.1"/>
    </source>
</evidence>
<proteinExistence type="inferred from homology"/>
<evidence type="ECO:0000256" key="2">
    <source>
        <dbReference type="ARBA" id="ARBA00022730"/>
    </source>
</evidence>
<keyword evidence="2 7" id="KW-0699">rRNA-binding</keyword>
<dbReference type="InterPro" id="IPR009000">
    <property type="entry name" value="Transl_B-barrel_sf"/>
</dbReference>
<evidence type="ECO:0000256" key="5">
    <source>
        <dbReference type="ARBA" id="ARBA00023274"/>
    </source>
</evidence>
<keyword evidence="4 7" id="KW-0689">Ribosomal protein</keyword>
<dbReference type="Pfam" id="PF00297">
    <property type="entry name" value="Ribosomal_L3"/>
    <property type="match status" value="1"/>
</dbReference>
<dbReference type="PANTHER" id="PTHR11229">
    <property type="entry name" value="50S RIBOSOMAL PROTEIN L3"/>
    <property type="match status" value="1"/>
</dbReference>
<dbReference type="SUPFAM" id="SSF50447">
    <property type="entry name" value="Translation proteins"/>
    <property type="match status" value="1"/>
</dbReference>
<gene>
    <name evidence="7 10" type="primary">rplC</name>
    <name evidence="9" type="ORF">RradSPS_1943</name>
    <name evidence="10" type="ORF">SIL72_11390</name>
</gene>
<evidence type="ECO:0000256" key="1">
    <source>
        <dbReference type="ARBA" id="ARBA00006540"/>
    </source>
</evidence>
<dbReference type="OrthoDB" id="9806135at2"/>
<dbReference type="STRING" id="42256.RradSPS_1943"/>
<sequence length="205" mass="21616">MATAVFGKKKGMTQAFQDDGTVVGVTVLEVEPNYVTAVRSEETDGYEAVQVAFGQVKSSRVNKPKAGLFAKLDTPPRRHVKELRGVVAEQGSTLGADVFEVGDKVHVSAKGKGKGFQGTVKRHNFGRGPVSHGSHNVRAPGSVGASADPARIFKGQKMPGQMGNKAVTVQNLEVVAVDAEKNELWVRGGVPGGRGTVVKIRKAGE</sequence>
<dbReference type="GO" id="GO:0019843">
    <property type="term" value="F:rRNA binding"/>
    <property type="evidence" value="ECO:0007669"/>
    <property type="project" value="UniProtKB-UniRule"/>
</dbReference>
<dbReference type="HOGENOM" id="CLU_044142_4_1_11"/>